<accession>A0A162MVG0</accession>
<protein>
    <recommendedName>
        <fullName evidence="4">Phosphoglycolate phosphatase</fullName>
    </recommendedName>
</protein>
<dbReference type="GO" id="GO:0016787">
    <property type="term" value="F:hydrolase activity"/>
    <property type="evidence" value="ECO:0007669"/>
    <property type="project" value="UniProtKB-KW"/>
</dbReference>
<comment type="caution">
    <text evidence="2">The sequence shown here is derived from an EMBL/GenBank/DDBJ whole genome shotgun (WGS) entry which is preliminary data.</text>
</comment>
<name>A0A162MVG0_9FIRM</name>
<dbReference type="EMBL" id="LOHZ01000020">
    <property type="protein sequence ID" value="KYO67822.1"/>
    <property type="molecule type" value="Genomic_DNA"/>
</dbReference>
<gene>
    <name evidence="2" type="ORF">ATZ99_04620</name>
</gene>
<proteinExistence type="predicted"/>
<dbReference type="InterPro" id="IPR036412">
    <property type="entry name" value="HAD-like_sf"/>
</dbReference>
<dbReference type="RefSeq" id="WP_068747635.1">
    <property type="nucleotide sequence ID" value="NZ_LOHZ01000020.1"/>
</dbReference>
<dbReference type="AlphaFoldDB" id="A0A162MVG0"/>
<dbReference type="STRING" id="520767.ATZ99_04620"/>
<keyword evidence="1" id="KW-0378">Hydrolase</keyword>
<dbReference type="SFLD" id="SFLDS00003">
    <property type="entry name" value="Haloacid_Dehalogenase"/>
    <property type="match status" value="1"/>
</dbReference>
<dbReference type="Gene3D" id="1.10.150.520">
    <property type="match status" value="1"/>
</dbReference>
<dbReference type="PANTHER" id="PTHR43316">
    <property type="entry name" value="HYDROLASE, HALOACID DELAHOGENASE-RELATED"/>
    <property type="match status" value="1"/>
</dbReference>
<dbReference type="SUPFAM" id="SSF56784">
    <property type="entry name" value="HAD-like"/>
    <property type="match status" value="1"/>
</dbReference>
<evidence type="ECO:0000313" key="2">
    <source>
        <dbReference type="EMBL" id="KYO67822.1"/>
    </source>
</evidence>
<evidence type="ECO:0000256" key="1">
    <source>
        <dbReference type="ARBA" id="ARBA00022801"/>
    </source>
</evidence>
<dbReference type="SFLD" id="SFLDG01129">
    <property type="entry name" value="C1.5:_HAD__Beta-PGM__Phosphata"/>
    <property type="match status" value="1"/>
</dbReference>
<evidence type="ECO:0008006" key="4">
    <source>
        <dbReference type="Google" id="ProtNLM"/>
    </source>
</evidence>
<keyword evidence="3" id="KW-1185">Reference proteome</keyword>
<sequence>MIDTLLFDLDGTLLPLDTDEFINSYLKLIATKMSKFFDPQQFIAHLLDSTMAMVNNLDSSKTNKEVFWEAFFSKDINIEKEILQFEFDEFYDKDFPSLKKVLKPHPFSSKILKTAFLMNYDVVIATNPIFPLNAIRQRLRWINAENFPYRLITSYEIMHFTKPHIQYYEEILSIIKKSPENCLMIGNDVEEDLIVRKLGVKTFLLKDYMINRNNKKIISDYSGSFNDLLNLILTLRKRGTGVERL</sequence>
<organism evidence="2 3">
    <name type="scientific">Thermovenabulum gondwanense</name>
    <dbReference type="NCBI Taxonomy" id="520767"/>
    <lineage>
        <taxon>Bacteria</taxon>
        <taxon>Bacillati</taxon>
        <taxon>Bacillota</taxon>
        <taxon>Clostridia</taxon>
        <taxon>Thermosediminibacterales</taxon>
        <taxon>Thermosediminibacteraceae</taxon>
        <taxon>Thermovenabulum</taxon>
    </lineage>
</organism>
<dbReference type="Gene3D" id="3.40.50.1000">
    <property type="entry name" value="HAD superfamily/HAD-like"/>
    <property type="match status" value="1"/>
</dbReference>
<dbReference type="InterPro" id="IPR051540">
    <property type="entry name" value="S-2-haloacid_dehalogenase"/>
</dbReference>
<dbReference type="PATRIC" id="fig|520767.4.peg.472"/>
<dbReference type="PANTHER" id="PTHR43316:SF3">
    <property type="entry name" value="HALOACID DEHALOGENASE, TYPE II (AFU_ORTHOLOGUE AFUA_2G07750)-RELATED"/>
    <property type="match status" value="1"/>
</dbReference>
<dbReference type="InterPro" id="IPR023214">
    <property type="entry name" value="HAD_sf"/>
</dbReference>
<reference evidence="2 3" key="1">
    <citation type="submission" date="2015-12" db="EMBL/GenBank/DDBJ databases">
        <title>Draft genome of Thermovenabulum gondwanense isolated from a red thermophilic microbial mat colonisisng an outflow channel of a bore well.</title>
        <authorList>
            <person name="Patel B.K."/>
        </authorList>
    </citation>
    <scope>NUCLEOTIDE SEQUENCE [LARGE SCALE GENOMIC DNA]</scope>
    <source>
        <strain evidence="2 3">R270</strain>
    </source>
</reference>
<dbReference type="Pfam" id="PF00702">
    <property type="entry name" value="Hydrolase"/>
    <property type="match status" value="1"/>
</dbReference>
<dbReference type="OrthoDB" id="9809962at2"/>
<evidence type="ECO:0000313" key="3">
    <source>
        <dbReference type="Proteomes" id="UP000075737"/>
    </source>
</evidence>
<dbReference type="Proteomes" id="UP000075737">
    <property type="component" value="Unassembled WGS sequence"/>
</dbReference>